<keyword evidence="4" id="KW-1185">Reference proteome</keyword>
<keyword evidence="2" id="KW-0812">Transmembrane</keyword>
<evidence type="ECO:0000313" key="4">
    <source>
        <dbReference type="Proteomes" id="UP001209878"/>
    </source>
</evidence>
<feature type="region of interest" description="Disordered" evidence="1">
    <location>
        <begin position="277"/>
        <end position="315"/>
    </location>
</feature>
<gene>
    <name evidence="3" type="ORF">NP493_487g01042</name>
</gene>
<comment type="caution">
    <text evidence="3">The sequence shown here is derived from an EMBL/GenBank/DDBJ whole genome shotgun (WGS) entry which is preliminary data.</text>
</comment>
<dbReference type="Proteomes" id="UP001209878">
    <property type="component" value="Unassembled WGS sequence"/>
</dbReference>
<keyword evidence="2" id="KW-1133">Transmembrane helix</keyword>
<accession>A0AAD9NRA2</accession>
<evidence type="ECO:0000256" key="1">
    <source>
        <dbReference type="SAM" id="MobiDB-lite"/>
    </source>
</evidence>
<organism evidence="3 4">
    <name type="scientific">Ridgeia piscesae</name>
    <name type="common">Tubeworm</name>
    <dbReference type="NCBI Taxonomy" id="27915"/>
    <lineage>
        <taxon>Eukaryota</taxon>
        <taxon>Metazoa</taxon>
        <taxon>Spiralia</taxon>
        <taxon>Lophotrochozoa</taxon>
        <taxon>Annelida</taxon>
        <taxon>Polychaeta</taxon>
        <taxon>Sedentaria</taxon>
        <taxon>Canalipalpata</taxon>
        <taxon>Sabellida</taxon>
        <taxon>Siboglinidae</taxon>
        <taxon>Ridgeia</taxon>
    </lineage>
</organism>
<evidence type="ECO:0000256" key="2">
    <source>
        <dbReference type="SAM" id="Phobius"/>
    </source>
</evidence>
<protein>
    <recommendedName>
        <fullName evidence="5">Transmembrane protein</fullName>
    </recommendedName>
</protein>
<dbReference type="AlphaFoldDB" id="A0AAD9NRA2"/>
<feature type="transmembrane region" description="Helical" evidence="2">
    <location>
        <begin position="61"/>
        <end position="85"/>
    </location>
</feature>
<keyword evidence="2" id="KW-0472">Membrane</keyword>
<feature type="transmembrane region" description="Helical" evidence="2">
    <location>
        <begin position="24"/>
        <end position="41"/>
    </location>
</feature>
<feature type="region of interest" description="Disordered" evidence="1">
    <location>
        <begin position="222"/>
        <end position="244"/>
    </location>
</feature>
<sequence length="407" mass="44638">MMWLDVLATAVVNRTWIVYRGAEFTTWLLLMSLMDIGYLPWRQRHVSGLSRLSETFMCYAVQWAAFRLILYPLHGMAAVAALSLVCLPTPVAVRWMPLLSVVPLAVTYVGFATYKKKLRGNVLVDTKPTSQMVHGPSMTNMNASNLQLGTYMAGPTMPPPTPSSTTMTPSIRQLVPHRLNLLRRLLPTNVFQVTPVKTSQCDEPSQHPTDLVSRNDVREVAAPHSNAPGIGHAPPSRQTVEPPTMPFVRQSRTNIPEATASCLLVSDTAVAIQRPPSFHSGLSAEKSSSRSSDVMKDPLSPTSSSSSSSAAQQPSATVSMLNTLLANSLSLLPPEDPTSYAMGVPLGFRGLTKSEANPRLVASPIARSALERSRLCDDDTWLAHSQHYYVERQGARNKIWRLLQSLK</sequence>
<feature type="transmembrane region" description="Helical" evidence="2">
    <location>
        <begin position="91"/>
        <end position="111"/>
    </location>
</feature>
<reference evidence="3" key="1">
    <citation type="journal article" date="2023" name="Mol. Biol. Evol.">
        <title>Third-Generation Sequencing Reveals the Adaptive Role of the Epigenome in Three Deep-Sea Polychaetes.</title>
        <authorList>
            <person name="Perez M."/>
            <person name="Aroh O."/>
            <person name="Sun Y."/>
            <person name="Lan Y."/>
            <person name="Juniper S.K."/>
            <person name="Young C.R."/>
            <person name="Angers B."/>
            <person name="Qian P.Y."/>
        </authorList>
    </citation>
    <scope>NUCLEOTIDE SEQUENCE</scope>
    <source>
        <strain evidence="3">R07B-5</strain>
    </source>
</reference>
<evidence type="ECO:0008006" key="5">
    <source>
        <dbReference type="Google" id="ProtNLM"/>
    </source>
</evidence>
<feature type="compositionally biased region" description="Low complexity" evidence="1">
    <location>
        <begin position="300"/>
        <end position="315"/>
    </location>
</feature>
<name>A0AAD9NRA2_RIDPI</name>
<dbReference type="EMBL" id="JAODUO010000487">
    <property type="protein sequence ID" value="KAK2179485.1"/>
    <property type="molecule type" value="Genomic_DNA"/>
</dbReference>
<proteinExistence type="predicted"/>
<evidence type="ECO:0000313" key="3">
    <source>
        <dbReference type="EMBL" id="KAK2179485.1"/>
    </source>
</evidence>